<dbReference type="InterPro" id="IPR009060">
    <property type="entry name" value="UBA-like_sf"/>
</dbReference>
<dbReference type="EMBL" id="HBEM01004266">
    <property type="protein sequence ID" value="CAD8434271.1"/>
    <property type="molecule type" value="Transcribed_RNA"/>
</dbReference>
<dbReference type="InterPro" id="IPR015940">
    <property type="entry name" value="UBA"/>
</dbReference>
<dbReference type="PROSITE" id="PS50030">
    <property type="entry name" value="UBA"/>
    <property type="match status" value="1"/>
</dbReference>
<feature type="domain" description="UBA" evidence="1">
    <location>
        <begin position="89"/>
        <end position="131"/>
    </location>
</feature>
<evidence type="ECO:0000313" key="2">
    <source>
        <dbReference type="EMBL" id="CAD8434271.1"/>
    </source>
</evidence>
<protein>
    <recommendedName>
        <fullName evidence="1">UBA domain-containing protein</fullName>
    </recommendedName>
</protein>
<proteinExistence type="predicted"/>
<evidence type="ECO:0000259" key="1">
    <source>
        <dbReference type="PROSITE" id="PS50030"/>
    </source>
</evidence>
<dbReference type="SUPFAM" id="SSF46934">
    <property type="entry name" value="UBA-like"/>
    <property type="match status" value="1"/>
</dbReference>
<sequence>MSTIDVEVNPETVPKVLQAAVQNIPKEVAHHCPIARIFGTMVKSLMSPPTKATPNTEANLQAINMQTDNTTVSGEASVASQEIKRDVMKVNNASALAYITSMGFTDKQKIIKALDDSDGDVNTAVEKLLENTDARKT</sequence>
<accession>A0A7S0GQI2</accession>
<name>A0A7S0GQI2_9EUKA</name>
<dbReference type="Gene3D" id="1.10.8.10">
    <property type="entry name" value="DNA helicase RuvA subunit, C-terminal domain"/>
    <property type="match status" value="1"/>
</dbReference>
<dbReference type="AlphaFoldDB" id="A0A7S0GQI2"/>
<organism evidence="2">
    <name type="scientific">Amorphochlora amoebiformis</name>
    <dbReference type="NCBI Taxonomy" id="1561963"/>
    <lineage>
        <taxon>Eukaryota</taxon>
        <taxon>Sar</taxon>
        <taxon>Rhizaria</taxon>
        <taxon>Cercozoa</taxon>
        <taxon>Chlorarachniophyceae</taxon>
        <taxon>Amorphochlora</taxon>
    </lineage>
</organism>
<reference evidence="2" key="1">
    <citation type="submission" date="2021-01" db="EMBL/GenBank/DDBJ databases">
        <authorList>
            <person name="Corre E."/>
            <person name="Pelletier E."/>
            <person name="Niang G."/>
            <person name="Scheremetjew M."/>
            <person name="Finn R."/>
            <person name="Kale V."/>
            <person name="Holt S."/>
            <person name="Cochrane G."/>
            <person name="Meng A."/>
            <person name="Brown T."/>
            <person name="Cohen L."/>
        </authorList>
    </citation>
    <scope>NUCLEOTIDE SEQUENCE</scope>
    <source>
        <strain evidence="2">CCMP2058</strain>
    </source>
</reference>
<gene>
    <name evidence="2" type="ORF">LAMO00422_LOCUS2994</name>
</gene>
<dbReference type="SMART" id="SM00165">
    <property type="entry name" value="UBA"/>
    <property type="match status" value="1"/>
</dbReference>